<comment type="caution">
    <text evidence="2">The sequence shown here is derived from an EMBL/GenBank/DDBJ whole genome shotgun (WGS) entry which is preliminary data.</text>
</comment>
<organism evidence="2 3">
    <name type="scientific">Rubroshorea leprosula</name>
    <dbReference type="NCBI Taxonomy" id="152421"/>
    <lineage>
        <taxon>Eukaryota</taxon>
        <taxon>Viridiplantae</taxon>
        <taxon>Streptophyta</taxon>
        <taxon>Embryophyta</taxon>
        <taxon>Tracheophyta</taxon>
        <taxon>Spermatophyta</taxon>
        <taxon>Magnoliopsida</taxon>
        <taxon>eudicotyledons</taxon>
        <taxon>Gunneridae</taxon>
        <taxon>Pentapetalae</taxon>
        <taxon>rosids</taxon>
        <taxon>malvids</taxon>
        <taxon>Malvales</taxon>
        <taxon>Dipterocarpaceae</taxon>
        <taxon>Rubroshorea</taxon>
    </lineage>
</organism>
<proteinExistence type="predicted"/>
<dbReference type="AlphaFoldDB" id="A0AAV5I6X3"/>
<gene>
    <name evidence="2" type="ORF">SLEP1_g6991</name>
</gene>
<dbReference type="Proteomes" id="UP001054252">
    <property type="component" value="Unassembled WGS sequence"/>
</dbReference>
<name>A0AAV5I6X3_9ROSI</name>
<accession>A0AAV5I6X3</accession>
<evidence type="ECO:0000256" key="1">
    <source>
        <dbReference type="SAM" id="MobiDB-lite"/>
    </source>
</evidence>
<protein>
    <submittedName>
        <fullName evidence="2">Uncharacterized protein</fullName>
    </submittedName>
</protein>
<keyword evidence="3" id="KW-1185">Reference proteome</keyword>
<evidence type="ECO:0000313" key="2">
    <source>
        <dbReference type="EMBL" id="GKU93396.1"/>
    </source>
</evidence>
<feature type="region of interest" description="Disordered" evidence="1">
    <location>
        <begin position="1"/>
        <end position="32"/>
    </location>
</feature>
<sequence length="49" mass="5215">MSTILHKILIGSRPTRRQKGGDNGGGNPATNLAGIKVDSTELVQRNENV</sequence>
<reference evidence="2 3" key="1">
    <citation type="journal article" date="2021" name="Commun. Biol.">
        <title>The genome of Shorea leprosula (Dipterocarpaceae) highlights the ecological relevance of drought in aseasonal tropical rainforests.</title>
        <authorList>
            <person name="Ng K.K.S."/>
            <person name="Kobayashi M.J."/>
            <person name="Fawcett J.A."/>
            <person name="Hatakeyama M."/>
            <person name="Paape T."/>
            <person name="Ng C.H."/>
            <person name="Ang C.C."/>
            <person name="Tnah L.H."/>
            <person name="Lee C.T."/>
            <person name="Nishiyama T."/>
            <person name="Sese J."/>
            <person name="O'Brien M.J."/>
            <person name="Copetti D."/>
            <person name="Mohd Noor M.I."/>
            <person name="Ong R.C."/>
            <person name="Putra M."/>
            <person name="Sireger I.Z."/>
            <person name="Indrioko S."/>
            <person name="Kosugi Y."/>
            <person name="Izuno A."/>
            <person name="Isagi Y."/>
            <person name="Lee S.L."/>
            <person name="Shimizu K.K."/>
        </authorList>
    </citation>
    <scope>NUCLEOTIDE SEQUENCE [LARGE SCALE GENOMIC DNA]</scope>
    <source>
        <strain evidence="2">214</strain>
    </source>
</reference>
<evidence type="ECO:0000313" key="3">
    <source>
        <dbReference type="Proteomes" id="UP001054252"/>
    </source>
</evidence>
<dbReference type="EMBL" id="BPVZ01000007">
    <property type="protein sequence ID" value="GKU93396.1"/>
    <property type="molecule type" value="Genomic_DNA"/>
</dbReference>